<dbReference type="Pfam" id="PF00535">
    <property type="entry name" value="Glycos_transf_2"/>
    <property type="match status" value="1"/>
</dbReference>
<dbReference type="RefSeq" id="WP_008863137.1">
    <property type="nucleotide sequence ID" value="NZ_JH815206.1"/>
</dbReference>
<dbReference type="Proteomes" id="UP000006044">
    <property type="component" value="Unassembled WGS sequence"/>
</dbReference>
<reference evidence="2 3" key="1">
    <citation type="submission" date="2012-08" db="EMBL/GenBank/DDBJ databases">
        <title>The Genome Sequence of Barnesiella intestinihominis YIT 11860.</title>
        <authorList>
            <consortium name="The Broad Institute Genome Sequencing Platform"/>
            <person name="Earl A."/>
            <person name="Ward D."/>
            <person name="Feldgarden M."/>
            <person name="Gevers D."/>
            <person name="Morotomi M."/>
            <person name="Walker B."/>
            <person name="Young S.K."/>
            <person name="Zeng Q."/>
            <person name="Gargeya S."/>
            <person name="Fitzgerald M."/>
            <person name="Haas B."/>
            <person name="Abouelleil A."/>
            <person name="Alvarado L."/>
            <person name="Arachchi H.M."/>
            <person name="Berlin A.M."/>
            <person name="Chapman S.B."/>
            <person name="Goldberg J."/>
            <person name="Griggs A."/>
            <person name="Gujja S."/>
            <person name="Hansen M."/>
            <person name="Howarth C."/>
            <person name="Imamovic A."/>
            <person name="Larimer J."/>
            <person name="McCowen C."/>
            <person name="Montmayeur A."/>
            <person name="Murphy C."/>
            <person name="Neiman D."/>
            <person name="Pearson M."/>
            <person name="Priest M."/>
            <person name="Roberts A."/>
            <person name="Saif S."/>
            <person name="Shea T."/>
            <person name="Sisk P."/>
            <person name="Sykes S."/>
            <person name="Wortman J."/>
            <person name="Nusbaum C."/>
            <person name="Birren B."/>
        </authorList>
    </citation>
    <scope>NUCLEOTIDE SEQUENCE [LARGE SCALE GENOMIC DNA]</scope>
    <source>
        <strain evidence="2 3">YIT 11860</strain>
    </source>
</reference>
<organism evidence="2 3">
    <name type="scientific">Barnesiella intestinihominis YIT 11860</name>
    <dbReference type="NCBI Taxonomy" id="742726"/>
    <lineage>
        <taxon>Bacteria</taxon>
        <taxon>Pseudomonadati</taxon>
        <taxon>Bacteroidota</taxon>
        <taxon>Bacteroidia</taxon>
        <taxon>Bacteroidales</taxon>
        <taxon>Barnesiellaceae</taxon>
        <taxon>Barnesiella</taxon>
    </lineage>
</organism>
<evidence type="ECO:0000259" key="1">
    <source>
        <dbReference type="Pfam" id="PF00535"/>
    </source>
</evidence>
<protein>
    <recommendedName>
        <fullName evidence="1">Glycosyltransferase 2-like domain-containing protein</fullName>
    </recommendedName>
</protein>
<dbReference type="PANTHER" id="PTHR43179:SF7">
    <property type="entry name" value="RHAMNOSYLTRANSFERASE WBBL"/>
    <property type="match status" value="1"/>
</dbReference>
<gene>
    <name evidence="2" type="ORF">HMPREF9448_02766</name>
</gene>
<dbReference type="PATRIC" id="fig|742726.3.peg.2879"/>
<dbReference type="eggNOG" id="COG1216">
    <property type="taxonomic scope" value="Bacteria"/>
</dbReference>
<dbReference type="GeneID" id="77849937"/>
<sequence length="315" mass="35713">MNEVAVARPRVLTVIVSYNFEPWIERCLSSIRDSDYPSDLVVIDNASTDRTVSIIAERYRWIRLVRSRKNLGFGQANNIGMRMALEEDYDYVFLVNQDAWIEANTVGTLVGLAEKYPDYGVFSPVHLDGKGEHLDGSFAKYVGGASAVSSKKSDIVEAAFVNAAFWFIPVSALKKVGGFSPLFFHYGEDVDYIHRMRFYGYRVGYTPLTSGCHDRQNRPITRQTQMKLDRVYYLSVVSDLNSGMAKCLWGGVLAPLKPGVLALLRGRFKEFCFYTGTSVRLLCRYPSIAEIKRFCKHGRPVFLENVHSKIKPIWS</sequence>
<dbReference type="SUPFAM" id="SSF53448">
    <property type="entry name" value="Nucleotide-diphospho-sugar transferases"/>
    <property type="match status" value="1"/>
</dbReference>
<dbReference type="AlphaFoldDB" id="K0WRV9"/>
<evidence type="ECO:0000313" key="2">
    <source>
        <dbReference type="EMBL" id="EJZ62083.1"/>
    </source>
</evidence>
<dbReference type="OrthoDB" id="9771846at2"/>
<comment type="caution">
    <text evidence="2">The sequence shown here is derived from an EMBL/GenBank/DDBJ whole genome shotgun (WGS) entry which is preliminary data.</text>
</comment>
<dbReference type="PANTHER" id="PTHR43179">
    <property type="entry name" value="RHAMNOSYLTRANSFERASE WBBL"/>
    <property type="match status" value="1"/>
</dbReference>
<dbReference type="InterPro" id="IPR001173">
    <property type="entry name" value="Glyco_trans_2-like"/>
</dbReference>
<dbReference type="EMBL" id="ADLE01000018">
    <property type="protein sequence ID" value="EJZ62083.1"/>
    <property type="molecule type" value="Genomic_DNA"/>
</dbReference>
<dbReference type="STRING" id="742726.HMPREF9448_02766"/>
<feature type="domain" description="Glycosyltransferase 2-like" evidence="1">
    <location>
        <begin position="14"/>
        <end position="126"/>
    </location>
</feature>
<dbReference type="Gene3D" id="3.90.550.10">
    <property type="entry name" value="Spore Coat Polysaccharide Biosynthesis Protein SpsA, Chain A"/>
    <property type="match status" value="1"/>
</dbReference>
<dbReference type="HOGENOM" id="CLU_023845_3_0_10"/>
<dbReference type="InterPro" id="IPR029044">
    <property type="entry name" value="Nucleotide-diphossugar_trans"/>
</dbReference>
<name>K0WRV9_9BACT</name>
<dbReference type="CDD" id="cd04186">
    <property type="entry name" value="GT_2_like_c"/>
    <property type="match status" value="1"/>
</dbReference>
<keyword evidence="3" id="KW-1185">Reference proteome</keyword>
<evidence type="ECO:0000313" key="3">
    <source>
        <dbReference type="Proteomes" id="UP000006044"/>
    </source>
</evidence>
<proteinExistence type="predicted"/>
<accession>K0WRV9</accession>